<evidence type="ECO:0000256" key="2">
    <source>
        <dbReference type="ARBA" id="ARBA00023015"/>
    </source>
</evidence>
<organism evidence="6 9">
    <name type="scientific">Hydrogenophaga crassostreae</name>
    <dbReference type="NCBI Taxonomy" id="1763535"/>
    <lineage>
        <taxon>Bacteria</taxon>
        <taxon>Pseudomonadati</taxon>
        <taxon>Pseudomonadota</taxon>
        <taxon>Betaproteobacteria</taxon>
        <taxon>Burkholderiales</taxon>
        <taxon>Comamonadaceae</taxon>
        <taxon>Hydrogenophaga</taxon>
    </lineage>
</organism>
<dbReference type="SUPFAM" id="SSF53850">
    <property type="entry name" value="Periplasmic binding protein-like II"/>
    <property type="match status" value="1"/>
</dbReference>
<dbReference type="InterPro" id="IPR036390">
    <property type="entry name" value="WH_DNA-bd_sf"/>
</dbReference>
<dbReference type="InterPro" id="IPR005119">
    <property type="entry name" value="LysR_subst-bd"/>
</dbReference>
<evidence type="ECO:0000256" key="3">
    <source>
        <dbReference type="ARBA" id="ARBA00023125"/>
    </source>
</evidence>
<dbReference type="PANTHER" id="PTHR30346:SF0">
    <property type="entry name" value="HCA OPERON TRANSCRIPTIONAL ACTIVATOR HCAR"/>
    <property type="match status" value="1"/>
</dbReference>
<dbReference type="EMBL" id="LVWD01000034">
    <property type="protein sequence ID" value="OAD39941.1"/>
    <property type="molecule type" value="Genomic_DNA"/>
</dbReference>
<dbReference type="GO" id="GO:0003677">
    <property type="term" value="F:DNA binding"/>
    <property type="evidence" value="ECO:0007669"/>
    <property type="project" value="UniProtKB-KW"/>
</dbReference>
<dbReference type="Gene3D" id="1.10.10.10">
    <property type="entry name" value="Winged helix-like DNA-binding domain superfamily/Winged helix DNA-binding domain"/>
    <property type="match status" value="1"/>
</dbReference>
<comment type="similarity">
    <text evidence="1">Belongs to the LysR transcriptional regulatory family.</text>
</comment>
<gene>
    <name evidence="6" type="ORF">LPB072_07760</name>
    <name evidence="7" type="ORF">LPB72_17255</name>
</gene>
<reference evidence="7 8" key="1">
    <citation type="submission" date="2016-02" db="EMBL/GenBank/DDBJ databases">
        <title>Draft genome sequence of Hydrogenophaga sp. LPB0072.</title>
        <authorList>
            <person name="Shin S.-K."/>
            <person name="Yi H."/>
        </authorList>
    </citation>
    <scope>NUCLEOTIDE SEQUENCE [LARGE SCALE GENOMIC DNA]</scope>
    <source>
        <strain evidence="7 8">LPB0072</strain>
    </source>
</reference>
<evidence type="ECO:0000313" key="8">
    <source>
        <dbReference type="Proteomes" id="UP000185657"/>
    </source>
</evidence>
<reference evidence="6 9" key="2">
    <citation type="submission" date="2016-10" db="EMBL/GenBank/DDBJ databases">
        <title>Hydorgenophaga sp. LPB0072 isolated from gastropod.</title>
        <authorList>
            <person name="Kim E."/>
            <person name="Yi H."/>
        </authorList>
    </citation>
    <scope>NUCLEOTIDE SEQUENCE [LARGE SCALE GENOMIC DNA]</scope>
    <source>
        <strain evidence="6 9">LPB0072</strain>
    </source>
</reference>
<dbReference type="RefSeq" id="WP_066093766.1">
    <property type="nucleotide sequence ID" value="NZ_CP017476.1"/>
</dbReference>
<dbReference type="STRING" id="1763535.LPB072_07760"/>
<dbReference type="GO" id="GO:0032993">
    <property type="term" value="C:protein-DNA complex"/>
    <property type="evidence" value="ECO:0007669"/>
    <property type="project" value="TreeGrafter"/>
</dbReference>
<dbReference type="InterPro" id="IPR000847">
    <property type="entry name" value="LysR_HTH_N"/>
</dbReference>
<accession>A0A163C7N9</accession>
<dbReference type="EMBL" id="CP017476">
    <property type="protein sequence ID" value="AOW12752.1"/>
    <property type="molecule type" value="Genomic_DNA"/>
</dbReference>
<dbReference type="Gene3D" id="3.40.190.10">
    <property type="entry name" value="Periplasmic binding protein-like II"/>
    <property type="match status" value="2"/>
</dbReference>
<sequence length="307" mass="33301">MEFRHLRCFTILAEELHFGRAAQRLAMTQPPLSLNIQQLEASVGARLFERNSRGVSLTAAGEAFLPKAVALLEQAAQAAREARDVGEGLAGQLQIGFAGTVLYRGLPQMLRDFAAAHPRLRLVLRELSSAEQLADLVRDRLDLGFVHTTRVPAGFSQILVSSQPFVACLPANHARAKSKTLTLESLRDDPFAIVMRAVSPDYHDRILAACADVGFEPALGYELRHWLSVVSVIAQGLGVGLVPAALQQAGLPGVVFVPLARPLLPYDTHCLWRTERDQSALGAFLATVRGAAKPVHHSALTFKGEKP</sequence>
<dbReference type="PROSITE" id="PS50931">
    <property type="entry name" value="HTH_LYSR"/>
    <property type="match status" value="1"/>
</dbReference>
<keyword evidence="4" id="KW-0804">Transcription</keyword>
<dbReference type="OrthoDB" id="5292387at2"/>
<dbReference type="Pfam" id="PF03466">
    <property type="entry name" value="LysR_substrate"/>
    <property type="match status" value="1"/>
</dbReference>
<evidence type="ECO:0000313" key="7">
    <source>
        <dbReference type="EMBL" id="OAD39941.1"/>
    </source>
</evidence>
<keyword evidence="8" id="KW-1185">Reference proteome</keyword>
<dbReference type="KEGG" id="hyl:LPB072_07760"/>
<evidence type="ECO:0000313" key="6">
    <source>
        <dbReference type="EMBL" id="AOW12752.1"/>
    </source>
</evidence>
<proteinExistence type="inferred from homology"/>
<keyword evidence="2" id="KW-0805">Transcription regulation</keyword>
<dbReference type="Proteomes" id="UP000185680">
    <property type="component" value="Chromosome"/>
</dbReference>
<dbReference type="GO" id="GO:0003700">
    <property type="term" value="F:DNA-binding transcription factor activity"/>
    <property type="evidence" value="ECO:0007669"/>
    <property type="project" value="InterPro"/>
</dbReference>
<keyword evidence="3" id="KW-0238">DNA-binding</keyword>
<evidence type="ECO:0000313" key="9">
    <source>
        <dbReference type="Proteomes" id="UP000185680"/>
    </source>
</evidence>
<dbReference type="InterPro" id="IPR036388">
    <property type="entry name" value="WH-like_DNA-bd_sf"/>
</dbReference>
<dbReference type="SUPFAM" id="SSF46785">
    <property type="entry name" value="Winged helix' DNA-binding domain"/>
    <property type="match status" value="1"/>
</dbReference>
<name>A0A163C7N9_9BURK</name>
<dbReference type="Pfam" id="PF00126">
    <property type="entry name" value="HTH_1"/>
    <property type="match status" value="1"/>
</dbReference>
<dbReference type="Proteomes" id="UP000185657">
    <property type="component" value="Unassembled WGS sequence"/>
</dbReference>
<protein>
    <submittedName>
        <fullName evidence="6">LysR family transcriptional regulator</fullName>
    </submittedName>
</protein>
<dbReference type="PANTHER" id="PTHR30346">
    <property type="entry name" value="TRANSCRIPTIONAL DUAL REGULATOR HCAR-RELATED"/>
    <property type="match status" value="1"/>
</dbReference>
<dbReference type="PRINTS" id="PR00039">
    <property type="entry name" value="HTHLYSR"/>
</dbReference>
<evidence type="ECO:0000256" key="1">
    <source>
        <dbReference type="ARBA" id="ARBA00009437"/>
    </source>
</evidence>
<dbReference type="FunFam" id="1.10.10.10:FF:000001">
    <property type="entry name" value="LysR family transcriptional regulator"/>
    <property type="match status" value="1"/>
</dbReference>
<dbReference type="AlphaFoldDB" id="A0A163C7N9"/>
<feature type="domain" description="HTH lysR-type" evidence="5">
    <location>
        <begin position="1"/>
        <end position="58"/>
    </location>
</feature>
<evidence type="ECO:0000259" key="5">
    <source>
        <dbReference type="PROSITE" id="PS50931"/>
    </source>
</evidence>
<evidence type="ECO:0000256" key="4">
    <source>
        <dbReference type="ARBA" id="ARBA00023163"/>
    </source>
</evidence>